<dbReference type="Proteomes" id="UP000463951">
    <property type="component" value="Chromosome"/>
</dbReference>
<protein>
    <submittedName>
        <fullName evidence="1">Uncharacterized protein</fullName>
    </submittedName>
</protein>
<organism evidence="1 2">
    <name type="scientific">Streptomyces antimycoticus</name>
    <dbReference type="NCBI Taxonomy" id="68175"/>
    <lineage>
        <taxon>Bacteria</taxon>
        <taxon>Bacillati</taxon>
        <taxon>Actinomycetota</taxon>
        <taxon>Actinomycetes</taxon>
        <taxon>Kitasatosporales</taxon>
        <taxon>Streptomycetaceae</taxon>
        <taxon>Streptomyces</taxon>
        <taxon>Streptomyces violaceusniger group</taxon>
    </lineage>
</organism>
<evidence type="ECO:0000313" key="2">
    <source>
        <dbReference type="Proteomes" id="UP000463951"/>
    </source>
</evidence>
<proteinExistence type="predicted"/>
<reference evidence="1 2" key="1">
    <citation type="journal article" date="2020" name="Int. J. Syst. Evol. Microbiol.">
        <title>Reclassification of Streptomyces castelarensis and Streptomyces sporoclivatus as later heterotypic synonyms of Streptomyces antimycoticus.</title>
        <authorList>
            <person name="Komaki H."/>
            <person name="Tamura T."/>
        </authorList>
    </citation>
    <scope>NUCLEOTIDE SEQUENCE [LARGE SCALE GENOMIC DNA]</scope>
    <source>
        <strain evidence="1 2">NBRC 100767</strain>
    </source>
</reference>
<dbReference type="AlphaFoldDB" id="A0A499UYA2"/>
<accession>A0A499UYA2</accession>
<dbReference type="EMBL" id="AP019620">
    <property type="protein sequence ID" value="BBJ47063.1"/>
    <property type="molecule type" value="Genomic_DNA"/>
</dbReference>
<evidence type="ECO:0000313" key="1">
    <source>
        <dbReference type="EMBL" id="BBJ47063.1"/>
    </source>
</evidence>
<gene>
    <name evidence="1" type="ORF">SSPO_097810</name>
</gene>
<name>A0A499UYA2_9ACTN</name>
<sequence length="86" mass="9455">MCGRSWPARVAVGEELGLVRGHVDPDGAVDLQPLHARHRSHVRPYGEVNLDMDARLNLTPDAVPGRRCHGRFLDGTRDNGSACLME</sequence>